<feature type="domain" description="PTS EIIA type-2" evidence="1">
    <location>
        <begin position="5"/>
        <end position="130"/>
    </location>
</feature>
<dbReference type="EMBL" id="AUZX01008650">
    <property type="protein sequence ID" value="EQD54918.1"/>
    <property type="molecule type" value="Genomic_DNA"/>
</dbReference>
<evidence type="ECO:0000313" key="2">
    <source>
        <dbReference type="EMBL" id="EQD54918.1"/>
    </source>
</evidence>
<dbReference type="InterPro" id="IPR051541">
    <property type="entry name" value="PTS_SugarTrans_NitroReg"/>
</dbReference>
<comment type="caution">
    <text evidence="2">The sequence shown here is derived from an EMBL/GenBank/DDBJ whole genome shotgun (WGS) entry which is preliminary data.</text>
</comment>
<protein>
    <submittedName>
        <fullName evidence="2">PTS IIA-like nitrogen-regulatory protein PtsN</fullName>
    </submittedName>
</protein>
<dbReference type="InterPro" id="IPR016152">
    <property type="entry name" value="PTrfase/Anion_transptr"/>
</dbReference>
<feature type="non-terminal residue" evidence="2">
    <location>
        <position position="130"/>
    </location>
</feature>
<reference evidence="2" key="2">
    <citation type="journal article" date="2014" name="ISME J.">
        <title>Microbial stratification in low pH oxic and suboxic macroscopic growths along an acid mine drainage.</title>
        <authorList>
            <person name="Mendez-Garcia C."/>
            <person name="Mesa V."/>
            <person name="Sprenger R.R."/>
            <person name="Richter M."/>
            <person name="Diez M.S."/>
            <person name="Solano J."/>
            <person name="Bargiela R."/>
            <person name="Golyshina O.V."/>
            <person name="Manteca A."/>
            <person name="Ramos J.L."/>
            <person name="Gallego J.R."/>
            <person name="Llorente I."/>
            <person name="Martins Dos Santos V.A."/>
            <person name="Jensen O.N."/>
            <person name="Pelaez A.I."/>
            <person name="Sanchez J."/>
            <person name="Ferrer M."/>
        </authorList>
    </citation>
    <scope>NUCLEOTIDE SEQUENCE</scope>
</reference>
<organism evidence="2">
    <name type="scientific">mine drainage metagenome</name>
    <dbReference type="NCBI Taxonomy" id="410659"/>
    <lineage>
        <taxon>unclassified sequences</taxon>
        <taxon>metagenomes</taxon>
        <taxon>ecological metagenomes</taxon>
    </lineage>
</organism>
<reference evidence="2" key="1">
    <citation type="submission" date="2013-08" db="EMBL/GenBank/DDBJ databases">
        <authorList>
            <person name="Mendez C."/>
            <person name="Richter M."/>
            <person name="Ferrer M."/>
            <person name="Sanchez J."/>
        </authorList>
    </citation>
    <scope>NUCLEOTIDE SEQUENCE</scope>
</reference>
<dbReference type="AlphaFoldDB" id="T1AE73"/>
<gene>
    <name evidence="2" type="ORF">B1A_11990</name>
</gene>
<sequence>MKLGDFIVKDAIVAELKASSRDGVIRELVQALAAAGALSATDVDTICKAILDRERHGSTGFGKGVAVPHVKLACVKKRIGTIGRSTAGVDFSALDQAPVYSVVLLLSPPDNPDGHLRAMENIFRNLQQDH</sequence>
<dbReference type="Gene3D" id="3.40.930.10">
    <property type="entry name" value="Mannitol-specific EII, Chain A"/>
    <property type="match status" value="1"/>
</dbReference>
<dbReference type="PANTHER" id="PTHR47738">
    <property type="entry name" value="PTS SYSTEM FRUCTOSE-LIKE EIIA COMPONENT-RELATED"/>
    <property type="match status" value="1"/>
</dbReference>
<evidence type="ECO:0000259" key="1">
    <source>
        <dbReference type="PROSITE" id="PS51094"/>
    </source>
</evidence>
<dbReference type="PROSITE" id="PS51094">
    <property type="entry name" value="PTS_EIIA_TYPE_2"/>
    <property type="match status" value="1"/>
</dbReference>
<dbReference type="PANTHER" id="PTHR47738:SF2">
    <property type="entry name" value="PTS SYSTEM FRUCTOSE-LIKE EIIA COMPONENT"/>
    <property type="match status" value="1"/>
</dbReference>
<dbReference type="InterPro" id="IPR002178">
    <property type="entry name" value="PTS_EIIA_type-2_dom"/>
</dbReference>
<accession>T1AE73</accession>
<name>T1AE73_9ZZZZ</name>
<dbReference type="SUPFAM" id="SSF55804">
    <property type="entry name" value="Phoshotransferase/anion transport protein"/>
    <property type="match status" value="1"/>
</dbReference>
<dbReference type="Pfam" id="PF00359">
    <property type="entry name" value="PTS_EIIA_2"/>
    <property type="match status" value="1"/>
</dbReference>
<proteinExistence type="predicted"/>